<sequence>MFSGDMVENVGGSCSFFRRRFFPTAFLRQRDGLKGSLRSEGGGSCDFYQNGFTLLYPKPSTLPKGEGWVKGSMLKMKAGCLRLLSGSELFHADRHLHPARAESELDTSVDKLFDEW</sequence>
<comment type="caution">
    <text evidence="1">The sequence shown here is derived from an EMBL/GenBank/DDBJ whole genome shotgun (WGS) entry which is preliminary data.</text>
</comment>
<reference evidence="1" key="2">
    <citation type="submission" date="2022-01" db="EMBL/GenBank/DDBJ databases">
        <authorList>
            <person name="Yamashiro T."/>
            <person name="Shiraishi A."/>
            <person name="Satake H."/>
            <person name="Nakayama K."/>
        </authorList>
    </citation>
    <scope>NUCLEOTIDE SEQUENCE</scope>
</reference>
<keyword evidence="2" id="KW-1185">Reference proteome</keyword>
<accession>A0ABQ4ZR98</accession>
<evidence type="ECO:0000313" key="1">
    <source>
        <dbReference type="EMBL" id="GJS92450.1"/>
    </source>
</evidence>
<dbReference type="Proteomes" id="UP001151760">
    <property type="component" value="Unassembled WGS sequence"/>
</dbReference>
<dbReference type="EMBL" id="BQNB010011582">
    <property type="protein sequence ID" value="GJS92450.1"/>
    <property type="molecule type" value="Genomic_DNA"/>
</dbReference>
<name>A0ABQ4ZR98_9ASTR</name>
<reference evidence="1" key="1">
    <citation type="journal article" date="2022" name="Int. J. Mol. Sci.">
        <title>Draft Genome of Tanacetum Coccineum: Genomic Comparison of Closely Related Tanacetum-Family Plants.</title>
        <authorList>
            <person name="Yamashiro T."/>
            <person name="Shiraishi A."/>
            <person name="Nakayama K."/>
            <person name="Satake H."/>
        </authorList>
    </citation>
    <scope>NUCLEOTIDE SEQUENCE</scope>
</reference>
<evidence type="ECO:0000313" key="2">
    <source>
        <dbReference type="Proteomes" id="UP001151760"/>
    </source>
</evidence>
<proteinExistence type="predicted"/>
<gene>
    <name evidence="1" type="ORF">Tco_0799418</name>
</gene>
<protein>
    <submittedName>
        <fullName evidence="1">Uncharacterized protein</fullName>
    </submittedName>
</protein>
<organism evidence="1 2">
    <name type="scientific">Tanacetum coccineum</name>
    <dbReference type="NCBI Taxonomy" id="301880"/>
    <lineage>
        <taxon>Eukaryota</taxon>
        <taxon>Viridiplantae</taxon>
        <taxon>Streptophyta</taxon>
        <taxon>Embryophyta</taxon>
        <taxon>Tracheophyta</taxon>
        <taxon>Spermatophyta</taxon>
        <taxon>Magnoliopsida</taxon>
        <taxon>eudicotyledons</taxon>
        <taxon>Gunneridae</taxon>
        <taxon>Pentapetalae</taxon>
        <taxon>asterids</taxon>
        <taxon>campanulids</taxon>
        <taxon>Asterales</taxon>
        <taxon>Asteraceae</taxon>
        <taxon>Asteroideae</taxon>
        <taxon>Anthemideae</taxon>
        <taxon>Anthemidinae</taxon>
        <taxon>Tanacetum</taxon>
    </lineage>
</organism>